<keyword evidence="2" id="KW-1185">Reference proteome</keyword>
<accession>A0AAX6T6E5</accession>
<dbReference type="RefSeq" id="XP_021116374.1">
    <property type="nucleotide sequence ID" value="XM_021260715.1"/>
</dbReference>
<gene>
    <name evidence="3" type="primary">LOC110349786</name>
</gene>
<evidence type="ECO:0000313" key="2">
    <source>
        <dbReference type="Proteomes" id="UP000694906"/>
    </source>
</evidence>
<feature type="compositionally biased region" description="Basic and acidic residues" evidence="1">
    <location>
        <begin position="157"/>
        <end position="166"/>
    </location>
</feature>
<feature type="region of interest" description="Disordered" evidence="1">
    <location>
        <begin position="157"/>
        <end position="210"/>
    </location>
</feature>
<evidence type="ECO:0000256" key="1">
    <source>
        <dbReference type="SAM" id="MobiDB-lite"/>
    </source>
</evidence>
<sequence>MGLYLSRYLSGDLAEPKAALPLPAQQFEHRRPRPKAPALHTTQPDWDDAGAQAALAALARSPAPCRLPSGLLLRQELSYARLNYKKRRLWADRGPGLQDLVRVRVNASLRPESPYQCPRPEARPDPCNKETVLQALAQSTKGKRKFDGPLWFEVLEPKTRRPDPEPRPSAFRPVTTDGVTRCFVPRPRRHAITRSLPSTSGDRSAPPEHF</sequence>
<dbReference type="Proteomes" id="UP000694906">
    <property type="component" value="Unplaced"/>
</dbReference>
<reference evidence="3" key="1">
    <citation type="submission" date="2025-08" db="UniProtKB">
        <authorList>
            <consortium name="RefSeq"/>
        </authorList>
    </citation>
    <scope>IDENTIFICATION</scope>
</reference>
<name>A0AAX6T6E5_HETGA</name>
<dbReference type="AlphaFoldDB" id="A0AAX6T6E5"/>
<evidence type="ECO:0000313" key="3">
    <source>
        <dbReference type="RefSeq" id="XP_021116374.1"/>
    </source>
</evidence>
<protein>
    <submittedName>
        <fullName evidence="3">POM121-like protein 12 isoform X1</fullName>
    </submittedName>
</protein>
<dbReference type="GeneID" id="110349786"/>
<feature type="region of interest" description="Disordered" evidence="1">
    <location>
        <begin position="26"/>
        <end position="45"/>
    </location>
</feature>
<organism evidence="2 3">
    <name type="scientific">Heterocephalus glaber</name>
    <name type="common">Naked mole rat</name>
    <dbReference type="NCBI Taxonomy" id="10181"/>
    <lineage>
        <taxon>Eukaryota</taxon>
        <taxon>Metazoa</taxon>
        <taxon>Chordata</taxon>
        <taxon>Craniata</taxon>
        <taxon>Vertebrata</taxon>
        <taxon>Euteleostomi</taxon>
        <taxon>Mammalia</taxon>
        <taxon>Eutheria</taxon>
        <taxon>Euarchontoglires</taxon>
        <taxon>Glires</taxon>
        <taxon>Rodentia</taxon>
        <taxon>Hystricomorpha</taxon>
        <taxon>Bathyergidae</taxon>
        <taxon>Heterocephalus</taxon>
    </lineage>
</organism>
<proteinExistence type="predicted"/>